<proteinExistence type="predicted"/>
<accession>A0ABU6YA07</accession>
<keyword evidence="2" id="KW-1185">Reference proteome</keyword>
<reference evidence="1 2" key="1">
    <citation type="journal article" date="2023" name="Plants (Basel)">
        <title>Bridging the Gap: Combining Genomics and Transcriptomics Approaches to Understand Stylosanthes scabra, an Orphan Legume from the Brazilian Caatinga.</title>
        <authorList>
            <person name="Ferreira-Neto J.R.C."/>
            <person name="da Silva M.D."/>
            <person name="Binneck E."/>
            <person name="de Melo N.F."/>
            <person name="da Silva R.H."/>
            <person name="de Melo A.L.T.M."/>
            <person name="Pandolfi V."/>
            <person name="Bustamante F.O."/>
            <person name="Brasileiro-Vidal A.C."/>
            <person name="Benko-Iseppon A.M."/>
        </authorList>
    </citation>
    <scope>NUCLEOTIDE SEQUENCE [LARGE SCALE GENOMIC DNA]</scope>
    <source>
        <tissue evidence="1">Leaves</tissue>
    </source>
</reference>
<dbReference type="Proteomes" id="UP001341840">
    <property type="component" value="Unassembled WGS sequence"/>
</dbReference>
<gene>
    <name evidence="1" type="ORF">PIB30_030639</name>
</gene>
<dbReference type="EMBL" id="JASCZI010241784">
    <property type="protein sequence ID" value="MED6206869.1"/>
    <property type="molecule type" value="Genomic_DNA"/>
</dbReference>
<evidence type="ECO:0000313" key="1">
    <source>
        <dbReference type="EMBL" id="MED6206869.1"/>
    </source>
</evidence>
<protein>
    <recommendedName>
        <fullName evidence="3">Zinc finger GRF-type domain-containing protein</fullName>
    </recommendedName>
</protein>
<evidence type="ECO:0000313" key="2">
    <source>
        <dbReference type="Proteomes" id="UP001341840"/>
    </source>
</evidence>
<name>A0ABU6YA07_9FABA</name>
<comment type="caution">
    <text evidence="1">The sequence shown here is derived from an EMBL/GenBank/DDBJ whole genome shotgun (WGS) entry which is preliminary data.</text>
</comment>
<evidence type="ECO:0008006" key="3">
    <source>
        <dbReference type="Google" id="ProtNLM"/>
    </source>
</evidence>
<sequence length="106" mass="12575">MDAEASSSFESKMKLSSRVNTPLDSAASLYGRVSRRNLKRHHYNGGRCYHRLNPVTLKFRTTENPNRWFLRCPIIRCECFVWVDEVHDLDMKRNLQEKEMSIHKFS</sequence>
<organism evidence="1 2">
    <name type="scientific">Stylosanthes scabra</name>
    <dbReference type="NCBI Taxonomy" id="79078"/>
    <lineage>
        <taxon>Eukaryota</taxon>
        <taxon>Viridiplantae</taxon>
        <taxon>Streptophyta</taxon>
        <taxon>Embryophyta</taxon>
        <taxon>Tracheophyta</taxon>
        <taxon>Spermatophyta</taxon>
        <taxon>Magnoliopsida</taxon>
        <taxon>eudicotyledons</taxon>
        <taxon>Gunneridae</taxon>
        <taxon>Pentapetalae</taxon>
        <taxon>rosids</taxon>
        <taxon>fabids</taxon>
        <taxon>Fabales</taxon>
        <taxon>Fabaceae</taxon>
        <taxon>Papilionoideae</taxon>
        <taxon>50 kb inversion clade</taxon>
        <taxon>dalbergioids sensu lato</taxon>
        <taxon>Dalbergieae</taxon>
        <taxon>Pterocarpus clade</taxon>
        <taxon>Stylosanthes</taxon>
    </lineage>
</organism>